<dbReference type="Gene3D" id="4.10.1000.10">
    <property type="entry name" value="Zinc finger, CCCH-type"/>
    <property type="match status" value="1"/>
</dbReference>
<feature type="compositionally biased region" description="Polar residues" evidence="5">
    <location>
        <begin position="264"/>
        <end position="274"/>
    </location>
</feature>
<protein>
    <recommendedName>
        <fullName evidence="6">C3H1-type domain-containing protein</fullName>
    </recommendedName>
</protein>
<name>A0A9P5HC27_9HYPO</name>
<feature type="compositionally biased region" description="Polar residues" evidence="5">
    <location>
        <begin position="425"/>
        <end position="438"/>
    </location>
</feature>
<dbReference type="GO" id="GO:0005634">
    <property type="term" value="C:nucleus"/>
    <property type="evidence" value="ECO:0007669"/>
    <property type="project" value="TreeGrafter"/>
</dbReference>
<comment type="caution">
    <text evidence="7">The sequence shown here is derived from an EMBL/GenBank/DDBJ whole genome shotgun (WGS) entry which is preliminary data.</text>
</comment>
<dbReference type="Proteomes" id="UP000722485">
    <property type="component" value="Unassembled WGS sequence"/>
</dbReference>
<dbReference type="SMART" id="SM00356">
    <property type="entry name" value="ZnF_C3H1"/>
    <property type="match status" value="1"/>
</dbReference>
<evidence type="ECO:0000256" key="3">
    <source>
        <dbReference type="ARBA" id="ARBA00022833"/>
    </source>
</evidence>
<dbReference type="Pfam" id="PF18044">
    <property type="entry name" value="zf-CCCH_4"/>
    <property type="match status" value="1"/>
</dbReference>
<feature type="domain" description="C3H1-type" evidence="6">
    <location>
        <begin position="1"/>
        <end position="25"/>
    </location>
</feature>
<keyword evidence="3 4" id="KW-0862">Zinc</keyword>
<evidence type="ECO:0000313" key="8">
    <source>
        <dbReference type="Proteomes" id="UP000722485"/>
    </source>
</evidence>
<feature type="compositionally biased region" description="Polar residues" evidence="5">
    <location>
        <begin position="219"/>
        <end position="245"/>
    </location>
</feature>
<dbReference type="CDD" id="cd23954">
    <property type="entry name" value="AMO1_CTD"/>
    <property type="match status" value="1"/>
</dbReference>
<dbReference type="GO" id="GO:0008270">
    <property type="term" value="F:zinc ion binding"/>
    <property type="evidence" value="ECO:0007669"/>
    <property type="project" value="UniProtKB-KW"/>
</dbReference>
<evidence type="ECO:0000256" key="4">
    <source>
        <dbReference type="PROSITE-ProRule" id="PRU00723"/>
    </source>
</evidence>
<dbReference type="AlphaFoldDB" id="A0A9P5HC27"/>
<feature type="zinc finger region" description="C3H1-type" evidence="4">
    <location>
        <begin position="1"/>
        <end position="25"/>
    </location>
</feature>
<dbReference type="InterPro" id="IPR041367">
    <property type="entry name" value="Znf-CCCH_4"/>
</dbReference>
<feature type="compositionally biased region" description="Low complexity" evidence="5">
    <location>
        <begin position="439"/>
        <end position="498"/>
    </location>
</feature>
<evidence type="ECO:0000256" key="5">
    <source>
        <dbReference type="SAM" id="MobiDB-lite"/>
    </source>
</evidence>
<organism evidence="7 8">
    <name type="scientific">Cylindrodendrum hubeiense</name>
    <dbReference type="NCBI Taxonomy" id="595255"/>
    <lineage>
        <taxon>Eukaryota</taxon>
        <taxon>Fungi</taxon>
        <taxon>Dikarya</taxon>
        <taxon>Ascomycota</taxon>
        <taxon>Pezizomycotina</taxon>
        <taxon>Sordariomycetes</taxon>
        <taxon>Hypocreomycetidae</taxon>
        <taxon>Hypocreales</taxon>
        <taxon>Nectriaceae</taxon>
        <taxon>Cylindrodendrum</taxon>
    </lineage>
</organism>
<feature type="region of interest" description="Disordered" evidence="5">
    <location>
        <begin position="27"/>
        <end position="60"/>
    </location>
</feature>
<dbReference type="InterPro" id="IPR000571">
    <property type="entry name" value="Znf_CCCH"/>
</dbReference>
<dbReference type="PROSITE" id="PS50103">
    <property type="entry name" value="ZF_C3H1"/>
    <property type="match status" value="1"/>
</dbReference>
<gene>
    <name evidence="7" type="ORF">G7Z17_g5895</name>
</gene>
<feature type="compositionally biased region" description="Low complexity" evidence="5">
    <location>
        <begin position="324"/>
        <end position="348"/>
    </location>
</feature>
<dbReference type="EMBL" id="JAANBB010000104">
    <property type="protein sequence ID" value="KAF7550180.1"/>
    <property type="molecule type" value="Genomic_DNA"/>
</dbReference>
<evidence type="ECO:0000256" key="2">
    <source>
        <dbReference type="ARBA" id="ARBA00022771"/>
    </source>
</evidence>
<feature type="compositionally biased region" description="Polar residues" evidence="5">
    <location>
        <begin position="349"/>
        <end position="390"/>
    </location>
</feature>
<evidence type="ECO:0000259" key="6">
    <source>
        <dbReference type="PROSITE" id="PS50103"/>
    </source>
</evidence>
<evidence type="ECO:0000256" key="1">
    <source>
        <dbReference type="ARBA" id="ARBA00022723"/>
    </source>
</evidence>
<feature type="compositionally biased region" description="Polar residues" evidence="5">
    <location>
        <begin position="293"/>
        <end position="312"/>
    </location>
</feature>
<feature type="region of interest" description="Disordered" evidence="5">
    <location>
        <begin position="185"/>
        <end position="522"/>
    </location>
</feature>
<feature type="compositionally biased region" description="Low complexity" evidence="5">
    <location>
        <begin position="395"/>
        <end position="422"/>
    </location>
</feature>
<feature type="compositionally biased region" description="Low complexity" evidence="5">
    <location>
        <begin position="195"/>
        <end position="211"/>
    </location>
</feature>
<reference evidence="7" key="1">
    <citation type="submission" date="2020-03" db="EMBL/GenBank/DDBJ databases">
        <title>Draft Genome Sequence of Cylindrodendrum hubeiense.</title>
        <authorList>
            <person name="Buettner E."/>
            <person name="Kellner H."/>
        </authorList>
    </citation>
    <scope>NUCLEOTIDE SEQUENCE</scope>
    <source>
        <strain evidence="7">IHI 201604</strain>
    </source>
</reference>
<feature type="compositionally biased region" description="Low complexity" evidence="5">
    <location>
        <begin position="246"/>
        <end position="262"/>
    </location>
</feature>
<dbReference type="OrthoDB" id="20729at2759"/>
<keyword evidence="2 4" id="KW-0863">Zinc-finger</keyword>
<accession>A0A9P5HC27</accession>
<keyword evidence="1 4" id="KW-0479">Metal-binding</keyword>
<proteinExistence type="predicted"/>
<dbReference type="PANTHER" id="PTHR21099:SF2">
    <property type="entry name" value="SI:CH211-113E8.11"/>
    <property type="match status" value="1"/>
</dbReference>
<sequence>MALCKFFQQGNCRYGRDCRFEHINAGNGSNYNNNANNNNNRNQPTNRFGALSGPGGSTQSPAEKYNITLDAIERDLATEAPHWLLSAYAPGRDAPEQLFGGYPREQSFEEMRLHYTIAKASGTEQQALSEAQALYVNAQQQMQNAIRNPREAVEFLASAENKHPNRLDICREGTQGAPFGEFLVGKRPKSLVPDPSAQSSNPFASNNNASPFGGGASAPQPSAFGQPSALGQQASPFGTPSFAQPSQPASGFSQAGAQGASPFGQPSQTPSAFGQPSALGAKPNPFGAPSLAAPSQPNPQSNAFGQPSQLGQKPNPFGASANTNNNASPFASAGNNAPAANPFGAPSGQNNNQGASPFASNNNQGASPFASNNNQGASPFASNNNNQGDNAPSPFAQASQNASPFAQQPAPAASNPFASAAQGPSAANGNPFAQAQQPSNGFASQQNQQGQQTQQTQQIQPNQPNQQQAANPFNQAANPAPIAQQPQQPQNPAGQAGNPYPPGSGKQHPPIESYTSKGMDGRLSMFKGKPVTYRDGMPGIREFSGTWRRIWFPDGPPGFSKDTQLPAEQYDDKSKAQWMAFAQTGAFQGGLMPELPPPRECTLWDL</sequence>
<dbReference type="SUPFAM" id="SSF90229">
    <property type="entry name" value="CCCH zinc finger"/>
    <property type="match status" value="1"/>
</dbReference>
<evidence type="ECO:0000313" key="7">
    <source>
        <dbReference type="EMBL" id="KAF7550180.1"/>
    </source>
</evidence>
<dbReference type="InterPro" id="IPR036855">
    <property type="entry name" value="Znf_CCCH_sf"/>
</dbReference>
<keyword evidence="8" id="KW-1185">Reference proteome</keyword>
<feature type="compositionally biased region" description="Low complexity" evidence="5">
    <location>
        <begin position="27"/>
        <end position="42"/>
    </location>
</feature>
<dbReference type="PANTHER" id="PTHR21099">
    <property type="entry name" value="RAD201"/>
    <property type="match status" value="1"/>
</dbReference>